<dbReference type="InterPro" id="IPR001138">
    <property type="entry name" value="Zn2Cys6_DnaBD"/>
</dbReference>
<dbReference type="CDD" id="cd12148">
    <property type="entry name" value="fungal_TF_MHR"/>
    <property type="match status" value="1"/>
</dbReference>
<dbReference type="GO" id="GO:0003677">
    <property type="term" value="F:DNA binding"/>
    <property type="evidence" value="ECO:0007669"/>
    <property type="project" value="InterPro"/>
</dbReference>
<evidence type="ECO:0000313" key="6">
    <source>
        <dbReference type="EMBL" id="WOO77155.1"/>
    </source>
</evidence>
<dbReference type="Pfam" id="PF00172">
    <property type="entry name" value="Zn_clus"/>
    <property type="match status" value="1"/>
</dbReference>
<dbReference type="GO" id="GO:0006351">
    <property type="term" value="P:DNA-templated transcription"/>
    <property type="evidence" value="ECO:0007669"/>
    <property type="project" value="InterPro"/>
</dbReference>
<evidence type="ECO:0000256" key="4">
    <source>
        <dbReference type="SAM" id="MobiDB-lite"/>
    </source>
</evidence>
<keyword evidence="3" id="KW-0539">Nucleus</keyword>
<dbReference type="GO" id="GO:0000981">
    <property type="term" value="F:DNA-binding transcription factor activity, RNA polymerase II-specific"/>
    <property type="evidence" value="ECO:0007669"/>
    <property type="project" value="InterPro"/>
</dbReference>
<dbReference type="GeneID" id="87804000"/>
<comment type="subcellular location">
    <subcellularLocation>
        <location evidence="1">Nucleus</location>
    </subcellularLocation>
</comment>
<keyword evidence="2" id="KW-0479">Metal-binding</keyword>
<reference evidence="6" key="1">
    <citation type="submission" date="2023-10" db="EMBL/GenBank/DDBJ databases">
        <authorList>
            <person name="Noh H."/>
        </authorList>
    </citation>
    <scope>NUCLEOTIDE SEQUENCE</scope>
    <source>
        <strain evidence="6">DUCC4014</strain>
    </source>
</reference>
<dbReference type="Pfam" id="PF04082">
    <property type="entry name" value="Fungal_trans"/>
    <property type="match status" value="1"/>
</dbReference>
<dbReference type="Proteomes" id="UP000827549">
    <property type="component" value="Chromosome 1"/>
</dbReference>
<gene>
    <name evidence="6" type="primary">SPAC1F7.11c_16</name>
    <name evidence="6" type="ORF">LOC62_01G000742</name>
</gene>
<dbReference type="PROSITE" id="PS00463">
    <property type="entry name" value="ZN2_CY6_FUNGAL_1"/>
    <property type="match status" value="1"/>
</dbReference>
<protein>
    <submittedName>
        <fullName evidence="6">Purtative transcriptional regulatory protein</fullName>
    </submittedName>
</protein>
<dbReference type="PROSITE" id="PS50048">
    <property type="entry name" value="ZN2_CY6_FUNGAL_2"/>
    <property type="match status" value="1"/>
</dbReference>
<feature type="compositionally biased region" description="Polar residues" evidence="4">
    <location>
        <begin position="91"/>
        <end position="100"/>
    </location>
</feature>
<evidence type="ECO:0000256" key="1">
    <source>
        <dbReference type="ARBA" id="ARBA00004123"/>
    </source>
</evidence>
<feature type="region of interest" description="Disordered" evidence="4">
    <location>
        <begin position="1"/>
        <end position="313"/>
    </location>
</feature>
<accession>A0AAF0XZZ4</accession>
<keyword evidence="7" id="KW-1185">Reference proteome</keyword>
<dbReference type="GO" id="GO:0008270">
    <property type="term" value="F:zinc ion binding"/>
    <property type="evidence" value="ECO:0007669"/>
    <property type="project" value="InterPro"/>
</dbReference>
<dbReference type="InterPro" id="IPR007219">
    <property type="entry name" value="XnlR_reg_dom"/>
</dbReference>
<dbReference type="EMBL" id="CP086714">
    <property type="protein sequence ID" value="WOO77155.1"/>
    <property type="molecule type" value="Genomic_DNA"/>
</dbReference>
<feature type="region of interest" description="Disordered" evidence="4">
    <location>
        <begin position="893"/>
        <end position="949"/>
    </location>
</feature>
<dbReference type="SMART" id="SM00066">
    <property type="entry name" value="GAL4"/>
    <property type="match status" value="1"/>
</dbReference>
<proteinExistence type="predicted"/>
<dbReference type="Gene3D" id="4.10.240.10">
    <property type="entry name" value="Zn(2)-C6 fungal-type DNA-binding domain"/>
    <property type="match status" value="1"/>
</dbReference>
<feature type="compositionally biased region" description="Polar residues" evidence="4">
    <location>
        <begin position="199"/>
        <end position="216"/>
    </location>
</feature>
<organism evidence="6 7">
    <name type="scientific">Vanrija pseudolonga</name>
    <dbReference type="NCBI Taxonomy" id="143232"/>
    <lineage>
        <taxon>Eukaryota</taxon>
        <taxon>Fungi</taxon>
        <taxon>Dikarya</taxon>
        <taxon>Basidiomycota</taxon>
        <taxon>Agaricomycotina</taxon>
        <taxon>Tremellomycetes</taxon>
        <taxon>Trichosporonales</taxon>
        <taxon>Trichosporonaceae</taxon>
        <taxon>Vanrija</taxon>
    </lineage>
</organism>
<evidence type="ECO:0000313" key="7">
    <source>
        <dbReference type="Proteomes" id="UP000827549"/>
    </source>
</evidence>
<dbReference type="SUPFAM" id="SSF57701">
    <property type="entry name" value="Zn2/Cys6 DNA-binding domain"/>
    <property type="match status" value="1"/>
</dbReference>
<evidence type="ECO:0000256" key="3">
    <source>
        <dbReference type="ARBA" id="ARBA00023242"/>
    </source>
</evidence>
<dbReference type="AlphaFoldDB" id="A0AAF0XZZ4"/>
<dbReference type="PANTHER" id="PTHR31001">
    <property type="entry name" value="UNCHARACTERIZED TRANSCRIPTIONAL REGULATORY PROTEIN"/>
    <property type="match status" value="1"/>
</dbReference>
<feature type="region of interest" description="Disordered" evidence="4">
    <location>
        <begin position="362"/>
        <end position="396"/>
    </location>
</feature>
<dbReference type="InterPro" id="IPR036864">
    <property type="entry name" value="Zn2-C6_fun-type_DNA-bd_sf"/>
</dbReference>
<feature type="compositionally biased region" description="Low complexity" evidence="4">
    <location>
        <begin position="367"/>
        <end position="379"/>
    </location>
</feature>
<dbReference type="PANTHER" id="PTHR31001:SF87">
    <property type="entry name" value="COL-21"/>
    <property type="match status" value="1"/>
</dbReference>
<feature type="compositionally biased region" description="Polar residues" evidence="4">
    <location>
        <begin position="61"/>
        <end position="70"/>
    </location>
</feature>
<name>A0AAF0XZZ4_9TREE</name>
<dbReference type="RefSeq" id="XP_062623187.1">
    <property type="nucleotide sequence ID" value="XM_062767203.1"/>
</dbReference>
<dbReference type="GO" id="GO:0005634">
    <property type="term" value="C:nucleus"/>
    <property type="evidence" value="ECO:0007669"/>
    <property type="project" value="UniProtKB-SubCell"/>
</dbReference>
<feature type="domain" description="Zn(2)-C6 fungal-type" evidence="5">
    <location>
        <begin position="248"/>
        <end position="277"/>
    </location>
</feature>
<dbReference type="InterPro" id="IPR050613">
    <property type="entry name" value="Sec_Metabolite_Reg"/>
</dbReference>
<feature type="compositionally biased region" description="Basic and acidic residues" evidence="4">
    <location>
        <begin position="922"/>
        <end position="938"/>
    </location>
</feature>
<feature type="compositionally biased region" description="Basic and acidic residues" evidence="4">
    <location>
        <begin position="1"/>
        <end position="14"/>
    </location>
</feature>
<evidence type="ECO:0000259" key="5">
    <source>
        <dbReference type="PROSITE" id="PS50048"/>
    </source>
</evidence>
<feature type="compositionally biased region" description="Polar residues" evidence="4">
    <location>
        <begin position="385"/>
        <end position="394"/>
    </location>
</feature>
<sequence>MQHRDMDERDRDRYPPVPPEPSRRSSSYSRVVPPPTDSSPRAPYFSQSPSMRDARDMPSPGLTSNPSNYRSYAPPTHSVAPSADRRPGSMSRWSPTSAYQSHHHSSSRFASGEHQQHTSLPGVHDLVSPPSPAHFSRPPLDPRPSFPAPYSHRSEHAASHTSFRSQDGFDVPEASSSRSPPRRTESNPSAHGPPPTLYRSGSSGTSVPSVLVTTPLSSNSSSSAKHPAPVDQTSTTGPKKKKRRQAFSCAECSKRKQKCNRETPCQHCVSRKVPHLCLPVVRNGSPPPRPKPKPEASEVSTKDNSRSTQSSIDERHVASGAAILPPPASPSGQVARIRELERVVNALVNCSPGLDRDALQRWRKSHPSATSPSPLSSPRPKSEPQDSPATTNGTPLGVTQEAYLRDVDQQAGARNPHPQFSERKVDLKLNDHGSFREQLAQITEEGAYATLQKFVQNLPDREAADRMIDFFFRKVNYVRYPIDERFFRKAFEAVYSAAGQITEESVRTLPLISAVLATAYRLAPAEEVPPEEARRRSLSLYWDSQFSLTISTRLNPMNIRLVETRIVLGLYLIIVHGRRLAEGWSLFQAAVSAGQILGLHRDGTKVAADLDPYMIEYRRRLWSYLCHADATFSCLLNRPPSIDPVFNDTKAPSNIDLSALAGATSLIPGKPMSETTDATYLILRKRLADIVRQVRPGALATRRIVLIEPQIVRNFQRVDRDPSYDDVLALDAKLNQLRKDLPPQFRMNNPDKSRDKDVWYLPIHRYYIQTEILHFTIILHRPWFLRELKTDRYNVSRQACTEATRTDFEMRLHFRDDVPDFFETLRGGSLRQFMPAMVAGISLLLEPSGEHADVHRQIVDRFLEDHKETLPDGYSREEVEIVANLKKHDRGRGLTESGRLINGETSRQPFEDDGPLVSTPQVHERSTTDWNGLDRRGSDSFVTDEPQPTDDAQNYLNTIFSHNEFLGWFGGGMDVPVDSVLFGGNGNQAPLGDWTGSSSIPTTGPWDQQQLSLDPSYWGSPRLAGQRTRATDQLILGKSTLPWPGFSTWVFR</sequence>
<dbReference type="SMART" id="SM00906">
    <property type="entry name" value="Fungal_trans"/>
    <property type="match status" value="1"/>
</dbReference>
<evidence type="ECO:0000256" key="2">
    <source>
        <dbReference type="ARBA" id="ARBA00022723"/>
    </source>
</evidence>
<dbReference type="CDD" id="cd00067">
    <property type="entry name" value="GAL4"/>
    <property type="match status" value="1"/>
</dbReference>
<feature type="compositionally biased region" description="Basic and acidic residues" evidence="4">
    <location>
        <begin position="292"/>
        <end position="305"/>
    </location>
</feature>